<dbReference type="EMBL" id="ML001126">
    <property type="protein sequence ID" value="RKO83536.1"/>
    <property type="molecule type" value="Genomic_DNA"/>
</dbReference>
<gene>
    <name evidence="2" type="ORF">BDK51DRAFT_38859</name>
</gene>
<evidence type="ECO:0000256" key="1">
    <source>
        <dbReference type="SAM" id="MobiDB-lite"/>
    </source>
</evidence>
<proteinExistence type="predicted"/>
<name>A0A4P9W0I5_9FUNG</name>
<protein>
    <submittedName>
        <fullName evidence="2">Uncharacterized protein</fullName>
    </submittedName>
</protein>
<reference evidence="3" key="1">
    <citation type="journal article" date="2018" name="Nat. Microbiol.">
        <title>Leveraging single-cell genomics to expand the fungal tree of life.</title>
        <authorList>
            <person name="Ahrendt S.R."/>
            <person name="Quandt C.A."/>
            <person name="Ciobanu D."/>
            <person name="Clum A."/>
            <person name="Salamov A."/>
            <person name="Andreopoulos B."/>
            <person name="Cheng J.F."/>
            <person name="Woyke T."/>
            <person name="Pelin A."/>
            <person name="Henrissat B."/>
            <person name="Reynolds N.K."/>
            <person name="Benny G.L."/>
            <person name="Smith M.E."/>
            <person name="James T.Y."/>
            <person name="Grigoriev I.V."/>
        </authorList>
    </citation>
    <scope>NUCLEOTIDE SEQUENCE [LARGE SCALE GENOMIC DNA]</scope>
</reference>
<accession>A0A4P9W0I5</accession>
<sequence>MTDPATIMNLNLRATLISFLYPHIFPKALVYIPTIIESACLFQAGATALIVEPVPDSDRGLSLPHTPDAVAPASMIAIGAMSGTVRRLWASGGDGAAGDGPGCNRGDSPHRAPPSYSTRGRVGDEKAPEDWCERRAVTLSPTALGKLIRELAKKTAATAAMTEKSKGGEERKSVATDSPTTGGGKDDPANTTGTKVDDAFTRTRGQARWQQSSQSPALHGDETPDSDHNNDKNVDSNEHEDSSDKDDPKPSLQPCDFPSSCFGSFAP</sequence>
<feature type="compositionally biased region" description="Gly residues" evidence="1">
    <location>
        <begin position="92"/>
        <end position="103"/>
    </location>
</feature>
<keyword evidence="3" id="KW-1185">Reference proteome</keyword>
<feature type="compositionally biased region" description="Basic and acidic residues" evidence="1">
    <location>
        <begin position="219"/>
        <end position="249"/>
    </location>
</feature>
<evidence type="ECO:0000313" key="2">
    <source>
        <dbReference type="EMBL" id="RKO83536.1"/>
    </source>
</evidence>
<evidence type="ECO:0000313" key="3">
    <source>
        <dbReference type="Proteomes" id="UP000269721"/>
    </source>
</evidence>
<organism evidence="2 3">
    <name type="scientific">Blyttiomyces helicus</name>
    <dbReference type="NCBI Taxonomy" id="388810"/>
    <lineage>
        <taxon>Eukaryota</taxon>
        <taxon>Fungi</taxon>
        <taxon>Fungi incertae sedis</taxon>
        <taxon>Chytridiomycota</taxon>
        <taxon>Chytridiomycota incertae sedis</taxon>
        <taxon>Chytridiomycetes</taxon>
        <taxon>Chytridiomycetes incertae sedis</taxon>
        <taxon>Blyttiomyces</taxon>
    </lineage>
</organism>
<dbReference type="AlphaFoldDB" id="A0A4P9W0I5"/>
<dbReference type="Proteomes" id="UP000269721">
    <property type="component" value="Unassembled WGS sequence"/>
</dbReference>
<feature type="compositionally biased region" description="Basic and acidic residues" evidence="1">
    <location>
        <begin position="163"/>
        <end position="174"/>
    </location>
</feature>
<feature type="region of interest" description="Disordered" evidence="1">
    <location>
        <begin position="92"/>
        <end position="129"/>
    </location>
</feature>
<feature type="region of interest" description="Disordered" evidence="1">
    <location>
        <begin position="159"/>
        <end position="267"/>
    </location>
</feature>